<dbReference type="InParanoid" id="A0A3N4KXZ0"/>
<organism evidence="6 7">
    <name type="scientific">Morchella conica CCBAS932</name>
    <dbReference type="NCBI Taxonomy" id="1392247"/>
    <lineage>
        <taxon>Eukaryota</taxon>
        <taxon>Fungi</taxon>
        <taxon>Dikarya</taxon>
        <taxon>Ascomycota</taxon>
        <taxon>Pezizomycotina</taxon>
        <taxon>Pezizomycetes</taxon>
        <taxon>Pezizales</taxon>
        <taxon>Morchellaceae</taxon>
        <taxon>Morchella</taxon>
    </lineage>
</organism>
<dbReference type="AlphaFoldDB" id="A0A3N4KXZ0"/>
<name>A0A3N4KXZ0_9PEZI</name>
<dbReference type="InterPro" id="IPR011990">
    <property type="entry name" value="TPR-like_helical_dom_sf"/>
</dbReference>
<dbReference type="OrthoDB" id="185373at2759"/>
<evidence type="ECO:0000256" key="5">
    <source>
        <dbReference type="PROSITE-ProRule" id="PRU00708"/>
    </source>
</evidence>
<dbReference type="PANTHER" id="PTHR47447:SF17">
    <property type="entry name" value="OS12G0638900 PROTEIN"/>
    <property type="match status" value="1"/>
</dbReference>
<comment type="subunit">
    <text evidence="4">Binds to mitochondrial small subunit 15S rRNA.</text>
</comment>
<evidence type="ECO:0008006" key="8">
    <source>
        <dbReference type="Google" id="ProtNLM"/>
    </source>
</evidence>
<dbReference type="NCBIfam" id="TIGR00756">
    <property type="entry name" value="PPR"/>
    <property type="match status" value="4"/>
</dbReference>
<comment type="similarity">
    <text evidence="1">Belongs to the CCM1 family.</text>
</comment>
<dbReference type="Pfam" id="PF13812">
    <property type="entry name" value="PPR_3"/>
    <property type="match status" value="2"/>
</dbReference>
<evidence type="ECO:0000313" key="6">
    <source>
        <dbReference type="EMBL" id="RPB10625.1"/>
    </source>
</evidence>
<evidence type="ECO:0000256" key="1">
    <source>
        <dbReference type="ARBA" id="ARBA00006192"/>
    </source>
</evidence>
<gene>
    <name evidence="6" type="ORF">P167DRAFT_250653</name>
</gene>
<accession>A0A3N4KXZ0</accession>
<protein>
    <recommendedName>
        <fullName evidence="8">Pentacotripeptide-repeat region of PRORP domain-containing protein</fullName>
    </recommendedName>
</protein>
<evidence type="ECO:0000256" key="3">
    <source>
        <dbReference type="ARBA" id="ARBA00044493"/>
    </source>
</evidence>
<sequence length="1053" mass="121023">MLERVSIRLETCGRRLLRGQLKKRMLHSAFWVHGAGELDFSSTSLFGFGLGNSGGKGPDNYDEENVEGGREKGCLKGRSATKDVVRLEFLYPAKTLAFLRYFSMPLRREDHEYLPPGTVFSHGSKRLYTTVRKEPGLEPEIRFPDAEAMPEWDERFISLQHLQGSGEQAYYDQAWYHYLNEKDRGNLSAKKDQRYWMLSYLQYSDRRIDKERIVTMFQHISAEKRTPDEYSKIVIALLDLGMIDAAFSVLKTNVSRGYSSKLAGFEQFIAHCIDYDFGMAVKAWELLESCPPTHPHSLNTTLIAILVPNFKEKFIHMAETMQRGGSIQRFVEELLRGALESLTSPQVSPNDSLEYKHIWDLMQSLNMEKRSADYEHVLFHLYRHQDFVQATDIYLEYREFAGIKPSDSVLNAALRAFREQLDWKGMQLVFDDWFAFGSQPDQQAYYILMKEMARRGESGIVKELVGQFFERFELQTVFPYNHLMQAHTIRGELEEVVKVFNTIKEVGLTPDRVSHNILINAHAKANDVDGALNRVQDMYAANLKPDEYTFTTLITMASERGDIENTKRLFDEAMENGFEPNNMMYAALIAAHVSVDDIEAAETILEKVEDNRAEKPESTIKTTQLWNNLLAGYASRKQTDKLNTAYHRMRNLSVPFDEYTYGIIMHSLCLINKVEAAYNILQVLQEEGFQPSEIHYSILMVGHMSRRDTGKVWDTFREMRKQEITPQSTSLALLIQASAFLEHSKWRLRGGALALESANEILVEVTKKVEVLDLLSMDPVKSATPPWLFTPLVSIYGKERMYAKALEKFEEFLNLAHAQRPGGTRPTLKMYIALMNAHMKANNTDGVRSTWESCKRLAGRLAKPVQQSTTNTAIFLKRHTLCSPFSIFIKAMSQADDLTSIDIEMQILVNMGYEFDNNVWNDYVQAFTIGGDLNRAFTVCEKKLMPGWPGRKGYYYTQASDMKPKMPTFYPFIRTLETMTTELRQVENSIREGNRVADGLMKDYDRNYPRTLEACQNLIDKEPRIAKEVAFRIGTEVTRDGRVVPWGRHSKRA</sequence>
<comment type="function">
    <text evidence="3">Regulates mitochondrial small subunit maturation by controlling 15S rRNA 5'-end processing. Localizes to the 5' precursor of the 15S rRNA in a position that is subsequently occupied by mS47 in the mature yeast mtSSU. Uses structure and sequence-specific RNA recognition, binding to a single-stranded region of the precursor and specifically recognizing bases -6 to -1. The exchange of Ccm1 for mS47 is coupled to the irreversible removal of precursor rRNA that is accompanied by conformational changes of the mitoribosomal proteins uS5m and mS26. These conformational changes signal completion of 5'-end rRNA processing through protection of the mature 5'-end of the 15S rRNA and stabilization of mS47. The removal of the 5' precursor together with the dissociation of Ccm1 may be catalyzed by the 5'-3' exoribonuclease Pet127. Involved in the specific removal of group I introns in mitochondrial encoded transcripts.</text>
</comment>
<dbReference type="Gene3D" id="1.25.40.10">
    <property type="entry name" value="Tetratricopeptide repeat domain"/>
    <property type="match status" value="3"/>
</dbReference>
<keyword evidence="2" id="KW-0677">Repeat</keyword>
<feature type="repeat" description="PPR" evidence="5">
    <location>
        <begin position="692"/>
        <end position="726"/>
    </location>
</feature>
<dbReference type="PANTHER" id="PTHR47447">
    <property type="entry name" value="OS03G0856100 PROTEIN"/>
    <property type="match status" value="1"/>
</dbReference>
<evidence type="ECO:0000256" key="4">
    <source>
        <dbReference type="ARBA" id="ARBA00044511"/>
    </source>
</evidence>
<reference evidence="6 7" key="1">
    <citation type="journal article" date="2018" name="Nat. Ecol. Evol.">
        <title>Pezizomycetes genomes reveal the molecular basis of ectomycorrhizal truffle lifestyle.</title>
        <authorList>
            <person name="Murat C."/>
            <person name="Payen T."/>
            <person name="Noel B."/>
            <person name="Kuo A."/>
            <person name="Morin E."/>
            <person name="Chen J."/>
            <person name="Kohler A."/>
            <person name="Krizsan K."/>
            <person name="Balestrini R."/>
            <person name="Da Silva C."/>
            <person name="Montanini B."/>
            <person name="Hainaut M."/>
            <person name="Levati E."/>
            <person name="Barry K.W."/>
            <person name="Belfiori B."/>
            <person name="Cichocki N."/>
            <person name="Clum A."/>
            <person name="Dockter R.B."/>
            <person name="Fauchery L."/>
            <person name="Guy J."/>
            <person name="Iotti M."/>
            <person name="Le Tacon F."/>
            <person name="Lindquist E.A."/>
            <person name="Lipzen A."/>
            <person name="Malagnac F."/>
            <person name="Mello A."/>
            <person name="Molinier V."/>
            <person name="Miyauchi S."/>
            <person name="Poulain J."/>
            <person name="Riccioni C."/>
            <person name="Rubini A."/>
            <person name="Sitrit Y."/>
            <person name="Splivallo R."/>
            <person name="Traeger S."/>
            <person name="Wang M."/>
            <person name="Zifcakova L."/>
            <person name="Wipf D."/>
            <person name="Zambonelli A."/>
            <person name="Paolocci F."/>
            <person name="Nowrousian M."/>
            <person name="Ottonello S."/>
            <person name="Baldrian P."/>
            <person name="Spatafora J.W."/>
            <person name="Henrissat B."/>
            <person name="Nagy L.G."/>
            <person name="Aury J.M."/>
            <person name="Wincker P."/>
            <person name="Grigoriev I.V."/>
            <person name="Bonfante P."/>
            <person name="Martin F.M."/>
        </authorList>
    </citation>
    <scope>NUCLEOTIDE SEQUENCE [LARGE SCALE GENOMIC DNA]</scope>
    <source>
        <strain evidence="6 7">CCBAS932</strain>
    </source>
</reference>
<feature type="repeat" description="PPR" evidence="5">
    <location>
        <begin position="476"/>
        <end position="510"/>
    </location>
</feature>
<evidence type="ECO:0000256" key="2">
    <source>
        <dbReference type="ARBA" id="ARBA00022737"/>
    </source>
</evidence>
<proteinExistence type="inferred from homology"/>
<dbReference type="STRING" id="1392247.A0A3N4KXZ0"/>
<feature type="repeat" description="PPR" evidence="5">
    <location>
        <begin position="546"/>
        <end position="580"/>
    </location>
</feature>
<feature type="repeat" description="PPR" evidence="5">
    <location>
        <begin position="657"/>
        <end position="691"/>
    </location>
</feature>
<dbReference type="PROSITE" id="PS51375">
    <property type="entry name" value="PPR"/>
    <property type="match status" value="5"/>
</dbReference>
<dbReference type="InterPro" id="IPR002885">
    <property type="entry name" value="PPR_rpt"/>
</dbReference>
<feature type="repeat" description="PPR" evidence="5">
    <location>
        <begin position="511"/>
        <end position="545"/>
    </location>
</feature>
<dbReference type="EMBL" id="ML119142">
    <property type="protein sequence ID" value="RPB10625.1"/>
    <property type="molecule type" value="Genomic_DNA"/>
</dbReference>
<dbReference type="Pfam" id="PF13041">
    <property type="entry name" value="PPR_2"/>
    <property type="match status" value="1"/>
</dbReference>
<evidence type="ECO:0000313" key="7">
    <source>
        <dbReference type="Proteomes" id="UP000277580"/>
    </source>
</evidence>
<keyword evidence="7" id="KW-1185">Reference proteome</keyword>
<dbReference type="Proteomes" id="UP000277580">
    <property type="component" value="Unassembled WGS sequence"/>
</dbReference>
<dbReference type="Pfam" id="PF01535">
    <property type="entry name" value="PPR"/>
    <property type="match status" value="1"/>
</dbReference>